<evidence type="ECO:0000313" key="3">
    <source>
        <dbReference type="Proteomes" id="UP000256763"/>
    </source>
</evidence>
<feature type="region of interest" description="Disordered" evidence="1">
    <location>
        <begin position="1"/>
        <end position="40"/>
    </location>
</feature>
<evidence type="ECO:0000313" key="2">
    <source>
        <dbReference type="EMBL" id="RFA38268.1"/>
    </source>
</evidence>
<accession>A0A3E0WZ18</accession>
<name>A0A3E0WZ18_9GAMM</name>
<organism evidence="2 3">
    <name type="scientific">Alkalilimnicola ehrlichii</name>
    <dbReference type="NCBI Taxonomy" id="351052"/>
    <lineage>
        <taxon>Bacteria</taxon>
        <taxon>Pseudomonadati</taxon>
        <taxon>Pseudomonadota</taxon>
        <taxon>Gammaproteobacteria</taxon>
        <taxon>Chromatiales</taxon>
        <taxon>Ectothiorhodospiraceae</taxon>
        <taxon>Alkalilimnicola</taxon>
    </lineage>
</organism>
<dbReference type="EMBL" id="NFZW01000004">
    <property type="protein sequence ID" value="RFA38268.1"/>
    <property type="molecule type" value="Genomic_DNA"/>
</dbReference>
<dbReference type="AlphaFoldDB" id="A0A3E0WZ18"/>
<gene>
    <name evidence="2" type="ORF">CAL65_05380</name>
</gene>
<dbReference type="Proteomes" id="UP000256763">
    <property type="component" value="Unassembled WGS sequence"/>
</dbReference>
<reference evidence="3" key="1">
    <citation type="submission" date="2017-05" db="EMBL/GenBank/DDBJ databases">
        <authorList>
            <person name="Sharma S."/>
            <person name="Sidhu C."/>
            <person name="Pinnaka A.K."/>
        </authorList>
    </citation>
    <scope>NUCLEOTIDE SEQUENCE [LARGE SCALE GENOMIC DNA]</scope>
    <source>
        <strain evidence="3">AK93</strain>
    </source>
</reference>
<sequence length="147" mass="15822">MAEDRGPRAPLRDTPAKAPLDRASAAMARREHPDSAPDTGVEVVAEADAVKRSSRPAPAYVSESLHSVASSLHTAGRELDQQEQAAAAQVLFNAAHALERLSVEMRAHDVDSLLESARAYTRRNPKAVVGGALLSGFLMAFMRRNPR</sequence>
<comment type="caution">
    <text evidence="2">The sequence shown here is derived from an EMBL/GenBank/DDBJ whole genome shotgun (WGS) entry which is preliminary data.</text>
</comment>
<evidence type="ECO:0000256" key="1">
    <source>
        <dbReference type="SAM" id="MobiDB-lite"/>
    </source>
</evidence>
<dbReference type="RefSeq" id="WP_116301120.1">
    <property type="nucleotide sequence ID" value="NZ_NFZV01000003.1"/>
</dbReference>
<feature type="compositionally biased region" description="Basic and acidic residues" evidence="1">
    <location>
        <begin position="1"/>
        <end position="15"/>
    </location>
</feature>
<keyword evidence="3" id="KW-1185">Reference proteome</keyword>
<protein>
    <submittedName>
        <fullName evidence="2">Uncharacterized protein</fullName>
    </submittedName>
</protein>
<proteinExistence type="predicted"/>